<reference evidence="2" key="1">
    <citation type="submission" date="2017-10" db="EMBL/GenBank/DDBJ databases">
        <authorList>
            <person name="Banno H."/>
            <person name="Chua N.-H."/>
        </authorList>
    </citation>
    <scope>NUCLEOTIDE SEQUENCE [LARGE SCALE GENOMIC DNA]</scope>
    <source>
        <strain evidence="2">Kuenenia_mbr1_ru-nijmegen</strain>
    </source>
</reference>
<evidence type="ECO:0000313" key="4">
    <source>
        <dbReference type="Proteomes" id="UP000501926"/>
    </source>
</evidence>
<keyword evidence="3" id="KW-1185">Reference proteome</keyword>
<dbReference type="InterPro" id="IPR024700">
    <property type="entry name" value="UCP020217"/>
</dbReference>
<evidence type="ECO:0008006" key="5">
    <source>
        <dbReference type="Google" id="ProtNLM"/>
    </source>
</evidence>
<gene>
    <name evidence="1" type="ORF">KsCSTR_39910</name>
    <name evidence="2" type="ORF">KSMBR1_3127</name>
</gene>
<reference evidence="1 4" key="3">
    <citation type="submission" date="2020-02" db="EMBL/GenBank/DDBJ databases">
        <title>Newly sequenced genome of strain CSTR1 showed variability in Candidatus Kuenenia stuttgartiensis genomes.</title>
        <authorList>
            <person name="Ding C."/>
            <person name="Adrian L."/>
        </authorList>
    </citation>
    <scope>NUCLEOTIDE SEQUENCE [LARGE SCALE GENOMIC DNA]</scope>
    <source>
        <strain evidence="1 4">CSTR1</strain>
    </source>
</reference>
<evidence type="ECO:0000313" key="3">
    <source>
        <dbReference type="Proteomes" id="UP000221734"/>
    </source>
</evidence>
<dbReference type="SUPFAM" id="SSF81301">
    <property type="entry name" value="Nucleotidyltransferase"/>
    <property type="match status" value="1"/>
</dbReference>
<dbReference type="InterPro" id="IPR043519">
    <property type="entry name" value="NT_sf"/>
</dbReference>
<name>A0A2C9CIK6_KUEST</name>
<dbReference type="Proteomes" id="UP000501926">
    <property type="component" value="Chromosome"/>
</dbReference>
<dbReference type="PIRSF" id="PIRSF020217">
    <property type="entry name" value="UCP020217"/>
    <property type="match status" value="1"/>
</dbReference>
<dbReference type="KEGG" id="kst:KSMBR1_3127"/>
<reference evidence="3" key="2">
    <citation type="submission" date="2017-10" db="EMBL/GenBank/DDBJ databases">
        <authorList>
            <person name="Frank J."/>
        </authorList>
    </citation>
    <scope>NUCLEOTIDE SEQUENCE [LARGE SCALE GENOMIC DNA]</scope>
</reference>
<evidence type="ECO:0000313" key="1">
    <source>
        <dbReference type="EMBL" id="QII13370.1"/>
    </source>
</evidence>
<dbReference type="Gene3D" id="3.30.460.10">
    <property type="entry name" value="Beta Polymerase, domain 2"/>
    <property type="match status" value="1"/>
</dbReference>
<organism evidence="2 3">
    <name type="scientific">Kuenenia stuttgartiensis</name>
    <dbReference type="NCBI Taxonomy" id="174633"/>
    <lineage>
        <taxon>Bacteria</taxon>
        <taxon>Pseudomonadati</taxon>
        <taxon>Planctomycetota</taxon>
        <taxon>Candidatus Brocadiia</taxon>
        <taxon>Candidatus Brocadiales</taxon>
        <taxon>Candidatus Brocadiaceae</taxon>
        <taxon>Candidatus Kuenenia</taxon>
    </lineage>
</organism>
<dbReference type="OrthoDB" id="531703at2"/>
<evidence type="ECO:0000313" key="2">
    <source>
        <dbReference type="EMBL" id="SOH05604.1"/>
    </source>
</evidence>
<accession>A0A2C9CIK6</accession>
<dbReference type="RefSeq" id="WP_099326154.1">
    <property type="nucleotide sequence ID" value="NZ_CP049055.1"/>
</dbReference>
<dbReference type="Proteomes" id="UP000221734">
    <property type="component" value="Chromosome Kuenenia_stuttgartiensis_MBR1"/>
</dbReference>
<proteinExistence type="predicted"/>
<sequence length="111" mass="13193">MGKRFSTFLLDRILEQEKKEREELRLRLIEKLFKTFDMLSHEIPIKEAYLFGSITKPYRFQKDSDVDIGFIGLKDEYFFKAMSVISREIGRDVCALKYGIPEWLKIPPLRA</sequence>
<protein>
    <recommendedName>
        <fullName evidence="5">Polymerase beta nucleotidyltransferase domain-containing protein</fullName>
    </recommendedName>
</protein>
<dbReference type="EMBL" id="CP049055">
    <property type="protein sequence ID" value="QII13370.1"/>
    <property type="molecule type" value="Genomic_DNA"/>
</dbReference>
<dbReference type="AlphaFoldDB" id="A0A2C9CIK6"/>
<dbReference type="EMBL" id="LT934425">
    <property type="protein sequence ID" value="SOH05604.1"/>
    <property type="molecule type" value="Genomic_DNA"/>
</dbReference>